<comment type="catalytic activity">
    <reaction evidence="13 14">
        <text>beta-D-fructose 6-phosphate + ATP = beta-D-fructose 1,6-bisphosphate + ADP + H(+)</text>
        <dbReference type="Rhea" id="RHEA:16109"/>
        <dbReference type="ChEBI" id="CHEBI:15378"/>
        <dbReference type="ChEBI" id="CHEBI:30616"/>
        <dbReference type="ChEBI" id="CHEBI:32966"/>
        <dbReference type="ChEBI" id="CHEBI:57634"/>
        <dbReference type="ChEBI" id="CHEBI:456216"/>
        <dbReference type="EC" id="2.7.1.11"/>
    </reaction>
</comment>
<dbReference type="PANTHER" id="PTHR13697">
    <property type="entry name" value="PHOSPHOFRUCTOKINASE"/>
    <property type="match status" value="1"/>
</dbReference>
<evidence type="ECO:0000313" key="17">
    <source>
        <dbReference type="Proteomes" id="UP000183209"/>
    </source>
</evidence>
<comment type="pathway">
    <text evidence="3 14">Carbohydrate degradation; glycolysis; D-glyceraldehyde 3-phosphate and glycerone phosphate from D-glucose: step 3/4.</text>
</comment>
<dbReference type="OrthoDB" id="9802503at2"/>
<evidence type="ECO:0000256" key="12">
    <source>
        <dbReference type="ARBA" id="ARBA00023152"/>
    </source>
</evidence>
<feature type="binding site" description="in other chain" evidence="14">
    <location>
        <begin position="131"/>
        <end position="133"/>
    </location>
    <ligand>
        <name>substrate</name>
        <note>ligand shared between dimeric partners</note>
    </ligand>
</feature>
<evidence type="ECO:0000256" key="6">
    <source>
        <dbReference type="ARBA" id="ARBA00022679"/>
    </source>
</evidence>
<dbReference type="AlphaFoldDB" id="A0A1I6V3U7"/>
<feature type="binding site" description="in other chain" evidence="14">
    <location>
        <begin position="258"/>
        <end position="261"/>
    </location>
    <ligand>
        <name>substrate</name>
        <note>ligand shared between dimeric partners</note>
    </ligand>
</feature>
<feature type="binding site" evidence="14">
    <location>
        <begin position="76"/>
        <end position="77"/>
    </location>
    <ligand>
        <name>ATP</name>
        <dbReference type="ChEBI" id="CHEBI:30616"/>
    </ligand>
</feature>
<feature type="binding site" description="in other chain" evidence="14">
    <location>
        <position position="160"/>
    </location>
    <ligand>
        <name>ADP</name>
        <dbReference type="ChEBI" id="CHEBI:456216"/>
        <note>allosteric activator; ligand shared between dimeric partners</note>
    </ligand>
</feature>
<dbReference type="GO" id="GO:0005945">
    <property type="term" value="C:6-phosphofructokinase complex"/>
    <property type="evidence" value="ECO:0007669"/>
    <property type="project" value="TreeGrafter"/>
</dbReference>
<evidence type="ECO:0000259" key="15">
    <source>
        <dbReference type="Pfam" id="PF00365"/>
    </source>
</evidence>
<dbReference type="InterPro" id="IPR012828">
    <property type="entry name" value="PFKA_ATP_prok"/>
</dbReference>
<dbReference type="PROSITE" id="PS00433">
    <property type="entry name" value="PHOSPHOFRUCTOKINASE"/>
    <property type="match status" value="1"/>
</dbReference>
<evidence type="ECO:0000256" key="2">
    <source>
        <dbReference type="ARBA" id="ARBA00004496"/>
    </source>
</evidence>
<dbReference type="EMBL" id="FPAG01000008">
    <property type="protein sequence ID" value="SFT08390.1"/>
    <property type="molecule type" value="Genomic_DNA"/>
</dbReference>
<feature type="binding site" evidence="14">
    <location>
        <begin position="106"/>
        <end position="109"/>
    </location>
    <ligand>
        <name>ATP</name>
        <dbReference type="ChEBI" id="CHEBI:30616"/>
    </ligand>
</feature>
<keyword evidence="10 14" id="KW-0067">ATP-binding</keyword>
<comment type="caution">
    <text evidence="14">Lacks conserved residue(s) required for the propagation of feature annotation.</text>
</comment>
<keyword evidence="12 14" id="KW-0324">Glycolysis</keyword>
<evidence type="ECO:0000256" key="3">
    <source>
        <dbReference type="ARBA" id="ARBA00004679"/>
    </source>
</evidence>
<keyword evidence="7 14" id="KW-0479">Metal-binding</keyword>
<feature type="binding site" description="in other chain" evidence="14">
    <location>
        <begin position="175"/>
        <end position="177"/>
    </location>
    <ligand>
        <name>substrate</name>
        <note>ligand shared between dimeric partners</note>
    </ligand>
</feature>
<evidence type="ECO:0000256" key="8">
    <source>
        <dbReference type="ARBA" id="ARBA00022741"/>
    </source>
</evidence>
<evidence type="ECO:0000256" key="13">
    <source>
        <dbReference type="ARBA" id="ARBA00048070"/>
    </source>
</evidence>
<dbReference type="FunFam" id="3.40.50.460:FF:000002">
    <property type="entry name" value="ATP-dependent 6-phosphofructokinase"/>
    <property type="match status" value="1"/>
</dbReference>
<comment type="activity regulation">
    <text evidence="14">Allosterically activated by ADP and other diphosphonucleosides, and allosterically inhibited by phosphoenolpyruvate.</text>
</comment>
<accession>A0A1I6V3U7</accession>
<comment type="subcellular location">
    <subcellularLocation>
        <location evidence="2 14">Cytoplasm</location>
    </subcellularLocation>
</comment>
<comment type="cofactor">
    <cofactor evidence="1 14">
        <name>Mg(2+)</name>
        <dbReference type="ChEBI" id="CHEBI:18420"/>
    </cofactor>
</comment>
<keyword evidence="8 14" id="KW-0547">Nucleotide-binding</keyword>
<feature type="binding site" evidence="14">
    <location>
        <position position="168"/>
    </location>
    <ligand>
        <name>substrate</name>
        <note>ligand shared between dimeric partners</note>
    </ligand>
</feature>
<dbReference type="EC" id="2.7.1.11" evidence="14"/>
<feature type="domain" description="Phosphofructokinase" evidence="15">
    <location>
        <begin position="7"/>
        <end position="284"/>
    </location>
</feature>
<dbReference type="InterPro" id="IPR015912">
    <property type="entry name" value="Phosphofructokinase_CS"/>
</dbReference>
<evidence type="ECO:0000256" key="9">
    <source>
        <dbReference type="ARBA" id="ARBA00022777"/>
    </source>
</evidence>
<dbReference type="UniPathway" id="UPA00109">
    <property type="reaction ID" value="UER00182"/>
</dbReference>
<feature type="binding site" evidence="14">
    <location>
        <position position="15"/>
    </location>
    <ligand>
        <name>ATP</name>
        <dbReference type="ChEBI" id="CHEBI:30616"/>
    </ligand>
</feature>
<dbReference type="Gene3D" id="3.40.50.450">
    <property type="match status" value="1"/>
</dbReference>
<feature type="binding site" description="in other chain" evidence="14">
    <location>
        <begin position="191"/>
        <end position="193"/>
    </location>
    <ligand>
        <name>ADP</name>
        <dbReference type="ChEBI" id="CHEBI:456216"/>
        <note>allosteric activator; ligand shared between dimeric partners</note>
    </ligand>
</feature>
<dbReference type="InterPro" id="IPR035966">
    <property type="entry name" value="PKF_sf"/>
</dbReference>
<name>A0A1I6V3U7_9FLAO</name>
<dbReference type="NCBIfam" id="NF002872">
    <property type="entry name" value="PRK03202.1"/>
    <property type="match status" value="1"/>
</dbReference>
<keyword evidence="5 14" id="KW-0021">Allosteric enzyme</keyword>
<reference evidence="16 17" key="1">
    <citation type="submission" date="2016-10" db="EMBL/GenBank/DDBJ databases">
        <authorList>
            <person name="de Groot N.N."/>
        </authorList>
    </citation>
    <scope>NUCLEOTIDE SEQUENCE [LARGE SCALE GENOMIC DNA]</scope>
    <source>
        <strain evidence="16 17">CGMCC 1.6114</strain>
    </source>
</reference>
<dbReference type="Pfam" id="PF00365">
    <property type="entry name" value="PFK"/>
    <property type="match status" value="1"/>
</dbReference>
<evidence type="ECO:0000256" key="7">
    <source>
        <dbReference type="ARBA" id="ARBA00022723"/>
    </source>
</evidence>
<dbReference type="InterPro" id="IPR012003">
    <property type="entry name" value="ATP_PFK_prok-type"/>
</dbReference>
<keyword evidence="6 14" id="KW-0808">Transferase</keyword>
<evidence type="ECO:0000256" key="1">
    <source>
        <dbReference type="ARBA" id="ARBA00001946"/>
    </source>
</evidence>
<dbReference type="GO" id="GO:0003872">
    <property type="term" value="F:6-phosphofructokinase activity"/>
    <property type="evidence" value="ECO:0007669"/>
    <property type="project" value="UniProtKB-UniRule"/>
</dbReference>
<dbReference type="GO" id="GO:0006002">
    <property type="term" value="P:fructose 6-phosphate metabolic process"/>
    <property type="evidence" value="ECO:0007669"/>
    <property type="project" value="UniProtKB-UniRule"/>
</dbReference>
<evidence type="ECO:0000313" key="16">
    <source>
        <dbReference type="EMBL" id="SFT08390.1"/>
    </source>
</evidence>
<dbReference type="GO" id="GO:0048029">
    <property type="term" value="F:monosaccharide binding"/>
    <property type="evidence" value="ECO:0007669"/>
    <property type="project" value="TreeGrafter"/>
</dbReference>
<evidence type="ECO:0000256" key="4">
    <source>
        <dbReference type="ARBA" id="ARBA00022490"/>
    </source>
</evidence>
<dbReference type="InterPro" id="IPR000023">
    <property type="entry name" value="Phosphofructokinase_dom"/>
</dbReference>
<gene>
    <name evidence="14" type="primary">pfkA</name>
    <name evidence="16" type="ORF">SAMN04487906_2847</name>
</gene>
<dbReference type="RefSeq" id="WP_074979691.1">
    <property type="nucleotide sequence ID" value="NZ_FPAG01000008.1"/>
</dbReference>
<dbReference type="InterPro" id="IPR022953">
    <property type="entry name" value="ATP_PFK"/>
</dbReference>
<dbReference type="NCBIfam" id="TIGR02482">
    <property type="entry name" value="PFKA_ATP"/>
    <property type="match status" value="1"/>
</dbReference>
<dbReference type="HAMAP" id="MF_00339">
    <property type="entry name" value="Phosphofructokinase_I_B1"/>
    <property type="match status" value="1"/>
</dbReference>
<dbReference type="GO" id="GO:0030388">
    <property type="term" value="P:fructose 1,6-bisphosphate metabolic process"/>
    <property type="evidence" value="ECO:0007669"/>
    <property type="project" value="TreeGrafter"/>
</dbReference>
<keyword evidence="4 14" id="KW-0963">Cytoplasm</keyword>
<dbReference type="GO" id="GO:0061621">
    <property type="term" value="P:canonical glycolysis"/>
    <property type="evidence" value="ECO:0007669"/>
    <property type="project" value="TreeGrafter"/>
</dbReference>
<dbReference type="GO" id="GO:0042802">
    <property type="term" value="F:identical protein binding"/>
    <property type="evidence" value="ECO:0007669"/>
    <property type="project" value="TreeGrafter"/>
</dbReference>
<dbReference type="SUPFAM" id="SSF53784">
    <property type="entry name" value="Phosphofructokinase"/>
    <property type="match status" value="1"/>
</dbReference>
<feature type="binding site" evidence="14">
    <location>
        <position position="252"/>
    </location>
    <ligand>
        <name>substrate</name>
        <note>ligand shared between dimeric partners</note>
    </ligand>
</feature>
<feature type="binding site" evidence="14">
    <location>
        <position position="107"/>
    </location>
    <ligand>
        <name>Mg(2+)</name>
        <dbReference type="ChEBI" id="CHEBI:18420"/>
        <note>catalytic</note>
    </ligand>
</feature>
<feature type="binding site" description="in other chain" evidence="14">
    <location>
        <position position="228"/>
    </location>
    <ligand>
        <name>substrate</name>
        <note>ligand shared between dimeric partners</note>
    </ligand>
</feature>
<proteinExistence type="inferred from homology"/>
<comment type="subunit">
    <text evidence="14">Homotetramer.</text>
</comment>
<feature type="active site" description="Proton acceptor" evidence="14">
    <location>
        <position position="133"/>
    </location>
</feature>
<evidence type="ECO:0000256" key="10">
    <source>
        <dbReference type="ARBA" id="ARBA00022840"/>
    </source>
</evidence>
<organism evidence="16 17">
    <name type="scientific">Zhouia amylolytica</name>
    <dbReference type="NCBI Taxonomy" id="376730"/>
    <lineage>
        <taxon>Bacteria</taxon>
        <taxon>Pseudomonadati</taxon>
        <taxon>Bacteroidota</taxon>
        <taxon>Flavobacteriia</taxon>
        <taxon>Flavobacteriales</taxon>
        <taxon>Flavobacteriaceae</taxon>
        <taxon>Zhouia</taxon>
    </lineage>
</organism>
<dbReference type="PRINTS" id="PR00476">
    <property type="entry name" value="PHFRCTKINASE"/>
</dbReference>
<dbReference type="PIRSF" id="PIRSF000532">
    <property type="entry name" value="ATP_PFK_prok"/>
    <property type="match status" value="1"/>
</dbReference>
<keyword evidence="9 14" id="KW-0418">Kinase</keyword>
<keyword evidence="11 14" id="KW-0460">Magnesium</keyword>
<dbReference type="Proteomes" id="UP000183209">
    <property type="component" value="Unassembled WGS sequence"/>
</dbReference>
<evidence type="ECO:0000256" key="11">
    <source>
        <dbReference type="ARBA" id="ARBA00022842"/>
    </source>
</evidence>
<dbReference type="GO" id="GO:0046872">
    <property type="term" value="F:metal ion binding"/>
    <property type="evidence" value="ECO:0007669"/>
    <property type="project" value="UniProtKB-KW"/>
</dbReference>
<comment type="similarity">
    <text evidence="14">Belongs to the phosphofructokinase type A (PFKA) family. ATP-dependent PFK group I subfamily. Prokaryotic clade 'B1' sub-subfamily.</text>
</comment>
<dbReference type="Gene3D" id="3.40.50.460">
    <property type="entry name" value="Phosphofructokinase domain"/>
    <property type="match status" value="1"/>
</dbReference>
<dbReference type="GO" id="GO:0070095">
    <property type="term" value="F:fructose-6-phosphate binding"/>
    <property type="evidence" value="ECO:0007669"/>
    <property type="project" value="TreeGrafter"/>
</dbReference>
<protein>
    <recommendedName>
        <fullName evidence="14">ATP-dependent 6-phosphofructokinase</fullName>
        <shortName evidence="14">ATP-PFK</shortName>
        <shortName evidence="14">Phosphofructokinase</shortName>
        <ecNumber evidence="14">2.7.1.11</ecNumber>
    </recommendedName>
    <alternativeName>
        <fullName evidence="14">Phosphohexokinase</fullName>
    </alternativeName>
</protein>
<dbReference type="GO" id="GO:0016208">
    <property type="term" value="F:AMP binding"/>
    <property type="evidence" value="ECO:0007669"/>
    <property type="project" value="TreeGrafter"/>
</dbReference>
<dbReference type="PANTHER" id="PTHR13697:SF4">
    <property type="entry name" value="ATP-DEPENDENT 6-PHOSPHOFRUCTOKINASE"/>
    <property type="match status" value="1"/>
</dbReference>
<comment type="function">
    <text evidence="14">Catalyzes the phosphorylation of D-fructose 6-phosphate to fructose 1,6-bisphosphate by ATP, the first committing step of glycolysis.</text>
</comment>
<dbReference type="GO" id="GO:0005524">
    <property type="term" value="F:ATP binding"/>
    <property type="evidence" value="ECO:0007669"/>
    <property type="project" value="UniProtKB-UniRule"/>
</dbReference>
<evidence type="ECO:0000256" key="5">
    <source>
        <dbReference type="ARBA" id="ARBA00022533"/>
    </source>
</evidence>
<sequence>MEQRKRKIAVLTSGGDAPGLNACINAVVRTAIYYNYSVLGVRDGYEGLITGRVMKLDLTDVNDIIHLGGTILKTSRSEQFKIKEGRLLAYEQLKQKDIDHLIVIGGDGSLKGASIFSKEYNDISIIGIPKTIDNDISGTDYSIGYDTALNTAVSAVDKLRDTAESHNRIFIVEVMGRDAGYIAYGTGLATGAEGILIPETHMDHVYLLDNLRRNWHEKRSSLILIVAEGDETGGARRVAEEITNYLGNKEIRISILGHIQRGGSPTAFDRILATQLGNMAVTFLNKGAKNVMVGFQRQEIITIPLKDVGRRSMSLNEKALKLLEIMTS</sequence>
<evidence type="ECO:0000256" key="14">
    <source>
        <dbReference type="HAMAP-Rule" id="MF_00339"/>
    </source>
</evidence>